<feature type="transmembrane region" description="Helical" evidence="1">
    <location>
        <begin position="7"/>
        <end position="27"/>
    </location>
</feature>
<dbReference type="HOGENOM" id="CLU_026152_0_0_9"/>
<feature type="transmembrane region" description="Helical" evidence="1">
    <location>
        <begin position="33"/>
        <end position="56"/>
    </location>
</feature>
<dbReference type="AlphaFoldDB" id="A0A075LGF3"/>
<sequence>MKGKLRFAFRLGGIVLLAAILFCYSMFQGGFVSWFLFYAFLPILLYVLLVLCYPLASWKVNRKLSKTYIRSGGEVTVEISLTRGFPFPLVYLEIEDLYDRSLLKISRPDGTLQIAQSRQPKQHILFPWFRRNLRIQYVLDRLPRGEHDFYQIRLRTGDPFQLVEKEVVFEEIQKLHVYPAEKEITVGNPQSVFEEGAAVAYAPRSKQTSVVSGIREYTPGDRFSWIDWKASARKQDMMTKEFEQEKSADVLVVFDRRGARQTEDLFEYSVVIAFSVYQKLKSRNEQVGFMSIGNPAKWLPAAIGSAQLQRVQQYLTTVKQEQEQPRLQALAAELSRHPKGSTVYYVTTDLDSRELAVLRKLRQSGYILTVLYICRHAEVGTKEKNLIREVRQLGHQMDIYPIQQAVQTEVQRNA</sequence>
<dbReference type="GeneID" id="34222073"/>
<gene>
    <name evidence="3" type="ORF">GZ22_02980</name>
</gene>
<dbReference type="PANTHER" id="PTHR34351:SF2">
    <property type="entry name" value="DUF58 DOMAIN-CONTAINING PROTEIN"/>
    <property type="match status" value="1"/>
</dbReference>
<dbReference type="OrthoDB" id="140416at2"/>
<dbReference type="Pfam" id="PF01882">
    <property type="entry name" value="DUF58"/>
    <property type="match status" value="1"/>
</dbReference>
<keyword evidence="1" id="KW-0812">Transmembrane</keyword>
<accession>A0A075LGF3</accession>
<dbReference type="InterPro" id="IPR002881">
    <property type="entry name" value="DUF58"/>
</dbReference>
<dbReference type="RefSeq" id="WP_051747983.1">
    <property type="nucleotide sequence ID" value="NZ_CP008876.1"/>
</dbReference>
<protein>
    <recommendedName>
        <fullName evidence="2">DUF58 domain-containing protein</fullName>
    </recommendedName>
</protein>
<evidence type="ECO:0000313" key="3">
    <source>
        <dbReference type="EMBL" id="AIF65710.1"/>
    </source>
</evidence>
<dbReference type="KEGG" id="tap:GZ22_02980"/>
<reference evidence="3 4" key="1">
    <citation type="submission" date="2014-07" db="EMBL/GenBank/DDBJ databases">
        <title>Complete genome sequence of a moderately halophilic bacterium Terribacillus aidingensis MP602, isolated from Cryptomeria fortunei in Tianmu mountain in China.</title>
        <authorList>
            <person name="Wang Y."/>
            <person name="Lu P."/>
            <person name="Zhang L."/>
        </authorList>
    </citation>
    <scope>NUCLEOTIDE SEQUENCE [LARGE SCALE GENOMIC DNA]</scope>
    <source>
        <strain evidence="3 4">MP602</strain>
    </source>
</reference>
<evidence type="ECO:0000259" key="2">
    <source>
        <dbReference type="Pfam" id="PF01882"/>
    </source>
</evidence>
<keyword evidence="1" id="KW-0472">Membrane</keyword>
<organism evidence="3 4">
    <name type="scientific">Terribacillus saccharophilus</name>
    <dbReference type="NCBI Taxonomy" id="361277"/>
    <lineage>
        <taxon>Bacteria</taxon>
        <taxon>Bacillati</taxon>
        <taxon>Bacillota</taxon>
        <taxon>Bacilli</taxon>
        <taxon>Bacillales</taxon>
        <taxon>Bacillaceae</taxon>
        <taxon>Terribacillus</taxon>
    </lineage>
</organism>
<dbReference type="EMBL" id="CP008876">
    <property type="protein sequence ID" value="AIF65710.1"/>
    <property type="molecule type" value="Genomic_DNA"/>
</dbReference>
<proteinExistence type="predicted"/>
<feature type="domain" description="DUF58" evidence="2">
    <location>
        <begin position="214"/>
        <end position="353"/>
    </location>
</feature>
<name>A0A075LGF3_9BACI</name>
<keyword evidence="1" id="KW-1133">Transmembrane helix</keyword>
<evidence type="ECO:0000313" key="4">
    <source>
        <dbReference type="Proteomes" id="UP000027980"/>
    </source>
</evidence>
<dbReference type="PANTHER" id="PTHR34351">
    <property type="entry name" value="SLR1927 PROTEIN-RELATED"/>
    <property type="match status" value="1"/>
</dbReference>
<evidence type="ECO:0000256" key="1">
    <source>
        <dbReference type="SAM" id="Phobius"/>
    </source>
</evidence>
<dbReference type="Proteomes" id="UP000027980">
    <property type="component" value="Chromosome"/>
</dbReference>